<dbReference type="EMBL" id="CP095749">
    <property type="protein sequence ID" value="WEB38421.1"/>
    <property type="molecule type" value="Genomic_DNA"/>
</dbReference>
<dbReference type="InterPro" id="IPR016032">
    <property type="entry name" value="Sig_transdc_resp-reg_C-effctor"/>
</dbReference>
<dbReference type="PANTHER" id="PTHR16305:SF35">
    <property type="entry name" value="TRANSCRIPTIONAL ACTIVATOR DOMAIN"/>
    <property type="match status" value="1"/>
</dbReference>
<protein>
    <submittedName>
        <fullName evidence="4">AAA family ATPase</fullName>
    </submittedName>
</protein>
<dbReference type="Proteomes" id="UP001218629">
    <property type="component" value="Chromosome"/>
</dbReference>
<name>A0ABY8A293_9ACTN</name>
<dbReference type="InterPro" id="IPR000792">
    <property type="entry name" value="Tscrpt_reg_LuxR_C"/>
</dbReference>
<gene>
    <name evidence="4" type="ORF">MOV08_03250</name>
</gene>
<dbReference type="PROSITE" id="PS50043">
    <property type="entry name" value="HTH_LUXR_2"/>
    <property type="match status" value="1"/>
</dbReference>
<dbReference type="InterPro" id="IPR019734">
    <property type="entry name" value="TPR_rpt"/>
</dbReference>
<dbReference type="Gene3D" id="1.25.40.10">
    <property type="entry name" value="Tetratricopeptide repeat domain"/>
    <property type="match status" value="1"/>
</dbReference>
<keyword evidence="2" id="KW-0067">ATP-binding</keyword>
<dbReference type="PRINTS" id="PR00038">
    <property type="entry name" value="HTHLUXR"/>
</dbReference>
<evidence type="ECO:0000313" key="5">
    <source>
        <dbReference type="Proteomes" id="UP001218629"/>
    </source>
</evidence>
<dbReference type="InterPro" id="IPR036388">
    <property type="entry name" value="WH-like_DNA-bd_sf"/>
</dbReference>
<dbReference type="Gene3D" id="1.10.10.10">
    <property type="entry name" value="Winged helix-like DNA-binding domain superfamily/Winged helix DNA-binding domain"/>
    <property type="match status" value="1"/>
</dbReference>
<dbReference type="SUPFAM" id="SSF52540">
    <property type="entry name" value="P-loop containing nucleoside triphosphate hydrolases"/>
    <property type="match status" value="1"/>
</dbReference>
<evidence type="ECO:0000313" key="4">
    <source>
        <dbReference type="EMBL" id="WEB38421.1"/>
    </source>
</evidence>
<reference evidence="4 5" key="1">
    <citation type="submission" date="2022-03" db="EMBL/GenBank/DDBJ databases">
        <title>Streptomyces yunnanensis P86,complete genome.</title>
        <authorList>
            <person name="Chen S."/>
            <person name="Zhang Q."/>
        </authorList>
    </citation>
    <scope>NUCLEOTIDE SEQUENCE [LARGE SCALE GENOMIC DNA]</scope>
    <source>
        <strain evidence="4 5">P86</strain>
    </source>
</reference>
<dbReference type="Gene3D" id="3.40.50.300">
    <property type="entry name" value="P-loop containing nucleotide triphosphate hydrolases"/>
    <property type="match status" value="1"/>
</dbReference>
<dbReference type="SMART" id="SM00028">
    <property type="entry name" value="TPR"/>
    <property type="match status" value="3"/>
</dbReference>
<dbReference type="InterPro" id="IPR011990">
    <property type="entry name" value="TPR-like_helical_dom_sf"/>
</dbReference>
<proteinExistence type="predicted"/>
<accession>A0ABY8A293</accession>
<evidence type="ECO:0000259" key="3">
    <source>
        <dbReference type="PROSITE" id="PS50043"/>
    </source>
</evidence>
<dbReference type="SUPFAM" id="SSF48452">
    <property type="entry name" value="TPR-like"/>
    <property type="match status" value="1"/>
</dbReference>
<evidence type="ECO:0000256" key="2">
    <source>
        <dbReference type="ARBA" id="ARBA00022840"/>
    </source>
</evidence>
<sequence>MRKQSGSSGLLTTLVGRDDELRTLARHAAAARDGRAGLVLLHGPAGMGKTSLLRSFTASDVCRGMTVLYGTCGETVAGAGYSGVRELLGGLGLSGGDARRSPLLEGLAARALPALTADPAGPDAATAAYPVLHGLYWLAARLMAQRPLVLVLDDVHWCDERSLAWIDFLLRRAEDLPLLVVLAWRSEAEPVAPAVLADIAAQRRPTVLGLRPLGPDDIGEMVRRVFRTTAAPPFVSRVAAVSGGNPLALARLLDELRAEGVRPDAAGERRAAEVGSHVLARSVRCLLERRPPWVRGVARAIAVLGPECTELLAALAGVPAATVDEALLVLRRAGILAGDRVDFVHDVVRSAVLDDVAPPTLAELRTNAALLLSDAGRPSEELAGQLMLLPVLDQPWMAAVLRDAAAQAESRGAPEAGVRCLYRVLEVEPDNVAVRIQMARALAEINPPEAMRLLKEALSLAEDVRTRAQVAVQYGFTCLAVQESPSGVRMLEDALAELTAELGPEPGPVDRELRTLVESVLLIVGADEKVTIGAVRDRAARLTMPPGDTPAQRQMLAMTTVLTAMDGRDARSAVDQARRALRAPGVELEPWSLLSASFALSLADEVADAQYALDLMLQYGQDNAAVWTYVLALSTRALLHHGVGAFPEALADAQTAVEILGEERWADSAVLPRVALATALVDRGEPERAEHVLDGITRPRLERFVIEYHWYLQARAYARWVRGDFQGALDLLLACGRSLEESRFSNPAFVPWWADGAVLLAALDRHDQARELAEYGSELAERWGTERGLGLAFMAQGVAAPGRAGIDHLTEAVSLLADSPARAMEARAELLLGHAHLKRDDLRAAREHLRAAADLAQRCGAVKLGVDARKLLVTAGGRVRRMTASPLDMLTGMERTVADLAVTGASNRAIAEALFVTVRTIETHLTSVYRKLGVGGRAELSAVLETRTATSGRQPPAWVSQARGRA</sequence>
<dbReference type="InterPro" id="IPR027417">
    <property type="entry name" value="P-loop_NTPase"/>
</dbReference>
<dbReference type="SMART" id="SM00421">
    <property type="entry name" value="HTH_LUXR"/>
    <property type="match status" value="1"/>
</dbReference>
<dbReference type="PANTHER" id="PTHR16305">
    <property type="entry name" value="TESTICULAR SOLUBLE ADENYLYL CYCLASE"/>
    <property type="match status" value="1"/>
</dbReference>
<dbReference type="SUPFAM" id="SSF46894">
    <property type="entry name" value="C-terminal effector domain of the bipartite response regulators"/>
    <property type="match status" value="1"/>
</dbReference>
<dbReference type="Pfam" id="PF13191">
    <property type="entry name" value="AAA_16"/>
    <property type="match status" value="1"/>
</dbReference>
<dbReference type="RefSeq" id="WP_275306118.1">
    <property type="nucleotide sequence ID" value="NZ_CP095749.1"/>
</dbReference>
<dbReference type="PROSITE" id="PS00622">
    <property type="entry name" value="HTH_LUXR_1"/>
    <property type="match status" value="1"/>
</dbReference>
<dbReference type="Pfam" id="PF00196">
    <property type="entry name" value="GerE"/>
    <property type="match status" value="1"/>
</dbReference>
<dbReference type="CDD" id="cd06170">
    <property type="entry name" value="LuxR_C_like"/>
    <property type="match status" value="1"/>
</dbReference>
<dbReference type="InterPro" id="IPR041664">
    <property type="entry name" value="AAA_16"/>
</dbReference>
<keyword evidence="5" id="KW-1185">Reference proteome</keyword>
<feature type="domain" description="HTH luxR-type" evidence="3">
    <location>
        <begin position="883"/>
        <end position="948"/>
    </location>
</feature>
<organism evidence="4 5">
    <name type="scientific">Streptomyces yunnanensis</name>
    <dbReference type="NCBI Taxonomy" id="156453"/>
    <lineage>
        <taxon>Bacteria</taxon>
        <taxon>Bacillati</taxon>
        <taxon>Actinomycetota</taxon>
        <taxon>Actinomycetes</taxon>
        <taxon>Kitasatosporales</taxon>
        <taxon>Streptomycetaceae</taxon>
        <taxon>Streptomyces</taxon>
    </lineage>
</organism>
<evidence type="ECO:0000256" key="1">
    <source>
        <dbReference type="ARBA" id="ARBA00022741"/>
    </source>
</evidence>
<keyword evidence="1" id="KW-0547">Nucleotide-binding</keyword>